<feature type="compositionally biased region" description="Low complexity" evidence="1">
    <location>
        <begin position="35"/>
        <end position="58"/>
    </location>
</feature>
<dbReference type="EMBL" id="VDFQ02000001">
    <property type="protein sequence ID" value="KAA1424513.1"/>
    <property type="molecule type" value="Genomic_DNA"/>
</dbReference>
<evidence type="ECO:0000256" key="2">
    <source>
        <dbReference type="SAM" id="SignalP"/>
    </source>
</evidence>
<organism evidence="3 4">
    <name type="scientific">Mumia zhuanghuii</name>
    <dbReference type="NCBI Taxonomy" id="2585211"/>
    <lineage>
        <taxon>Bacteria</taxon>
        <taxon>Bacillati</taxon>
        <taxon>Actinomycetota</taxon>
        <taxon>Actinomycetes</taxon>
        <taxon>Propionibacteriales</taxon>
        <taxon>Nocardioidaceae</taxon>
        <taxon>Mumia</taxon>
    </lineage>
</organism>
<feature type="signal peptide" evidence="2">
    <location>
        <begin position="1"/>
        <end position="21"/>
    </location>
</feature>
<dbReference type="AlphaFoldDB" id="A0A5Q6S2C6"/>
<protein>
    <recommendedName>
        <fullName evidence="5">DUF3558 domain-containing protein</fullName>
    </recommendedName>
</protein>
<comment type="caution">
    <text evidence="3">The sequence shown here is derived from an EMBL/GenBank/DDBJ whole genome shotgun (WGS) entry which is preliminary data.</text>
</comment>
<feature type="region of interest" description="Disordered" evidence="1">
    <location>
        <begin position="31"/>
        <end position="60"/>
    </location>
</feature>
<dbReference type="PROSITE" id="PS51257">
    <property type="entry name" value="PROKAR_LIPOPROTEIN"/>
    <property type="match status" value="1"/>
</dbReference>
<sequence length="198" mass="20463">MTRRALRHVPMFVAGVGVALALTVSGCGGDAPSDEAGASAETPASEAPPSGAPTSEAPDSPCRAVAFATLPEAIGEPLGEGRLVTATVQSNDVRWTPVKCTWSTADDATRVDVEVATAEDFDQGTLVCGEPLGIGKDVEPVDDAPFDAWWTYETSSVSMRACPGDRLVDVTVETDGGDRTAMKIQAMLVARLVVDAAA</sequence>
<dbReference type="Proteomes" id="UP000307768">
    <property type="component" value="Unassembled WGS sequence"/>
</dbReference>
<evidence type="ECO:0008006" key="5">
    <source>
        <dbReference type="Google" id="ProtNLM"/>
    </source>
</evidence>
<proteinExistence type="predicted"/>
<dbReference type="RefSeq" id="WP_149767393.1">
    <property type="nucleotide sequence ID" value="NZ_VDFQ02000001.1"/>
</dbReference>
<name>A0A5Q6S2C6_9ACTN</name>
<evidence type="ECO:0000313" key="3">
    <source>
        <dbReference type="EMBL" id="KAA1424513.1"/>
    </source>
</evidence>
<reference evidence="3 4" key="1">
    <citation type="submission" date="2019-09" db="EMBL/GenBank/DDBJ databases">
        <title>Mumia zhuanghuii sp. nov. isolated from the intestinal contents of plateau pika (Ochotona curzoniae) in the Qinghai-Tibet plateau of China.</title>
        <authorList>
            <person name="Tian Z."/>
        </authorList>
    </citation>
    <scope>NUCLEOTIDE SEQUENCE [LARGE SCALE GENOMIC DNA]</scope>
    <source>
        <strain evidence="4">350</strain>
    </source>
</reference>
<accession>A0A5Q6S2C6</accession>
<evidence type="ECO:0000313" key="4">
    <source>
        <dbReference type="Proteomes" id="UP000307768"/>
    </source>
</evidence>
<keyword evidence="2" id="KW-0732">Signal</keyword>
<gene>
    <name evidence="3" type="ORF">FE697_000855</name>
</gene>
<feature type="chain" id="PRO_5039129529" description="DUF3558 domain-containing protein" evidence="2">
    <location>
        <begin position="22"/>
        <end position="198"/>
    </location>
</feature>
<evidence type="ECO:0000256" key="1">
    <source>
        <dbReference type="SAM" id="MobiDB-lite"/>
    </source>
</evidence>